<proteinExistence type="predicted"/>
<dbReference type="HOGENOM" id="CLU_027160_0_1_1"/>
<protein>
    <submittedName>
        <fullName evidence="4">Sf3a3 protein</fullName>
    </submittedName>
</protein>
<comment type="subcellular location">
    <subcellularLocation>
        <location evidence="1">Nucleus</location>
    </subcellularLocation>
</comment>
<dbReference type="EMBL" id="CAOJ01002949">
    <property type="protein sequence ID" value="CCO28198.1"/>
    <property type="molecule type" value="Genomic_DNA"/>
</dbReference>
<dbReference type="AlphaFoldDB" id="M5BL95"/>
<name>M5BL95_THACB</name>
<dbReference type="GO" id="GO:0003723">
    <property type="term" value="F:RNA binding"/>
    <property type="evidence" value="ECO:0007669"/>
    <property type="project" value="InterPro"/>
</dbReference>
<sequence>MEEEEEEERIYNPLKLPLGWDGKPIPYWLYKLHGLGVEYRCEICSDHVYMGRKNFDRHFQESRHAFGMRALGLPNTKHFHEITRIADALALAERLKHEGRQEIQQSETMEELEDEEGNVYNKKTYEDLKKQGLI</sequence>
<dbReference type="InterPro" id="IPR024598">
    <property type="entry name" value="SF3a60/Prp9_C"/>
</dbReference>
<evidence type="ECO:0000259" key="3">
    <source>
        <dbReference type="Pfam" id="PF11931"/>
    </source>
</evidence>
<keyword evidence="2" id="KW-0539">Nucleus</keyword>
<dbReference type="InterPro" id="IPR051421">
    <property type="entry name" value="RNA_Proc_DNA_Dmg_Regulator"/>
</dbReference>
<reference evidence="4 5" key="1">
    <citation type="journal article" date="2013" name="J. Biotechnol.">
        <title>Establishment and interpretation of the genome sequence of the phytopathogenic fungus Rhizoctonia solani AG1-IB isolate 7/3/14.</title>
        <authorList>
            <person name="Wibberg D.W."/>
            <person name="Jelonek L.J."/>
            <person name="Rupp O.R."/>
            <person name="Hennig M.H."/>
            <person name="Eikmeyer F.E."/>
            <person name="Goesmann A.G."/>
            <person name="Hartmann A.H."/>
            <person name="Borriss R.B."/>
            <person name="Grosch R.G."/>
            <person name="Puehler A.P."/>
            <person name="Schlueter A.S."/>
        </authorList>
    </citation>
    <scope>NUCLEOTIDE SEQUENCE [LARGE SCALE GENOMIC DNA]</scope>
    <source>
        <strain evidence="5">AG1-IB / isolate 7/3/14</strain>
    </source>
</reference>
<evidence type="ECO:0000256" key="2">
    <source>
        <dbReference type="ARBA" id="ARBA00023242"/>
    </source>
</evidence>
<comment type="caution">
    <text evidence="4">The sequence shown here is derived from an EMBL/GenBank/DDBJ whole genome shotgun (WGS) entry which is preliminary data.</text>
</comment>
<organism evidence="4 5">
    <name type="scientific">Thanatephorus cucumeris (strain AG1-IB / isolate 7/3/14)</name>
    <name type="common">Lettuce bottom rot fungus</name>
    <name type="synonym">Rhizoctonia solani</name>
    <dbReference type="NCBI Taxonomy" id="1108050"/>
    <lineage>
        <taxon>Eukaryota</taxon>
        <taxon>Fungi</taxon>
        <taxon>Dikarya</taxon>
        <taxon>Basidiomycota</taxon>
        <taxon>Agaricomycotina</taxon>
        <taxon>Agaricomycetes</taxon>
        <taxon>Cantharellales</taxon>
        <taxon>Ceratobasidiaceae</taxon>
        <taxon>Rhizoctonia</taxon>
        <taxon>Rhizoctonia solani AG-1</taxon>
    </lineage>
</organism>
<dbReference type="GO" id="GO:0005681">
    <property type="term" value="C:spliceosomal complex"/>
    <property type="evidence" value="ECO:0007669"/>
    <property type="project" value="InterPro"/>
</dbReference>
<dbReference type="PANTHER" id="PTHR12786:SF2">
    <property type="entry name" value="SPLICING FACTOR 3A SUBUNIT 3"/>
    <property type="match status" value="1"/>
</dbReference>
<dbReference type="GO" id="GO:0000398">
    <property type="term" value="P:mRNA splicing, via spliceosome"/>
    <property type="evidence" value="ECO:0007669"/>
    <property type="project" value="InterPro"/>
</dbReference>
<accession>M5BL95</accession>
<evidence type="ECO:0000313" key="5">
    <source>
        <dbReference type="Proteomes" id="UP000012065"/>
    </source>
</evidence>
<feature type="domain" description="Splicing factor SF3a60 /Prp9 subunit C-terminal" evidence="3">
    <location>
        <begin position="15"/>
        <end position="134"/>
    </location>
</feature>
<evidence type="ECO:0000313" key="4">
    <source>
        <dbReference type="EMBL" id="CCO28198.1"/>
    </source>
</evidence>
<gene>
    <name evidence="4" type="primary">sf3a3</name>
    <name evidence="4" type="ORF">BN14_02191</name>
</gene>
<dbReference type="Pfam" id="PF11931">
    <property type="entry name" value="SF3a60_Prp9_C"/>
    <property type="match status" value="1"/>
</dbReference>
<dbReference type="Proteomes" id="UP000012065">
    <property type="component" value="Unassembled WGS sequence"/>
</dbReference>
<evidence type="ECO:0000256" key="1">
    <source>
        <dbReference type="ARBA" id="ARBA00004123"/>
    </source>
</evidence>
<dbReference type="PANTHER" id="PTHR12786">
    <property type="entry name" value="SPLICING FACTOR SF3A-RELATED"/>
    <property type="match status" value="1"/>
</dbReference>